<evidence type="ECO:0000313" key="2">
    <source>
        <dbReference type="Proteomes" id="UP001056707"/>
    </source>
</evidence>
<evidence type="ECO:0000313" key="1">
    <source>
        <dbReference type="EMBL" id="USS85001.1"/>
    </source>
</evidence>
<organism evidence="1 2">
    <name type="scientific">Fructilactobacillus myrtifloralis</name>
    <dbReference type="NCBI Taxonomy" id="2940301"/>
    <lineage>
        <taxon>Bacteria</taxon>
        <taxon>Bacillati</taxon>
        <taxon>Bacillota</taxon>
        <taxon>Bacilli</taxon>
        <taxon>Lactobacillales</taxon>
        <taxon>Lactobacillaceae</taxon>
        <taxon>Fructilactobacillus</taxon>
    </lineage>
</organism>
<evidence type="ECO:0008006" key="3">
    <source>
        <dbReference type="Google" id="ProtNLM"/>
    </source>
</evidence>
<name>A0ABY5BQY8_9LACO</name>
<keyword evidence="2" id="KW-1185">Reference proteome</keyword>
<dbReference type="EMBL" id="CP097116">
    <property type="protein sequence ID" value="USS85001.1"/>
    <property type="molecule type" value="Genomic_DNA"/>
</dbReference>
<gene>
    <name evidence="1" type="ORF">M3M35_06855</name>
</gene>
<accession>A0ABY5BQY8</accession>
<sequence length="75" mass="7919">MLSCALFESLALVEALAAVLSSTCLTEDESLTLALIEELSAAVVLVSALVEALVEAEAEFVPEPTSFMLSLIEFN</sequence>
<dbReference type="Proteomes" id="UP001056707">
    <property type="component" value="Chromosome"/>
</dbReference>
<reference evidence="1" key="1">
    <citation type="submission" date="2022-05" db="EMBL/GenBank/DDBJ databases">
        <authorList>
            <person name="Oliphant S.A."/>
            <person name="Watson-Haigh N.S."/>
            <person name="Sumby K.M."/>
            <person name="Gardner J.M."/>
            <person name="Jiranek V."/>
        </authorList>
    </citation>
    <scope>NUCLEOTIDE SEQUENCE</scope>
    <source>
        <strain evidence="1">KI16_H9</strain>
    </source>
</reference>
<dbReference type="RefSeq" id="WP_252749903.1">
    <property type="nucleotide sequence ID" value="NZ_CP097116.1"/>
</dbReference>
<protein>
    <recommendedName>
        <fullName evidence="3">Secreted protein</fullName>
    </recommendedName>
</protein>
<proteinExistence type="predicted"/>